<evidence type="ECO:0000313" key="2">
    <source>
        <dbReference type="Proteomes" id="UP000746612"/>
    </source>
</evidence>
<name>A0A9N8R7K1_GIBZA</name>
<evidence type="ECO:0000313" key="1">
    <source>
        <dbReference type="EMBL" id="CAG1970060.1"/>
    </source>
</evidence>
<proteinExistence type="predicted"/>
<dbReference type="Proteomes" id="UP000746612">
    <property type="component" value="Unassembled WGS sequence"/>
</dbReference>
<reference evidence="1" key="1">
    <citation type="submission" date="2021-03" db="EMBL/GenBank/DDBJ databases">
        <authorList>
            <person name="Alouane T."/>
            <person name="Langin T."/>
            <person name="Bonhomme L."/>
        </authorList>
    </citation>
    <scope>NUCLEOTIDE SEQUENCE</scope>
    <source>
        <strain evidence="1">MDC_Fg202</strain>
    </source>
</reference>
<gene>
    <name evidence="1" type="ORF">MDCFG202_LOCUS81795</name>
</gene>
<comment type="caution">
    <text evidence="1">The sequence shown here is derived from an EMBL/GenBank/DDBJ whole genome shotgun (WGS) entry which is preliminary data.</text>
</comment>
<organism evidence="1 2">
    <name type="scientific">Gibberella zeae</name>
    <name type="common">Wheat head blight fungus</name>
    <name type="synonym">Fusarium graminearum</name>
    <dbReference type="NCBI Taxonomy" id="5518"/>
    <lineage>
        <taxon>Eukaryota</taxon>
        <taxon>Fungi</taxon>
        <taxon>Dikarya</taxon>
        <taxon>Ascomycota</taxon>
        <taxon>Pezizomycotina</taxon>
        <taxon>Sordariomycetes</taxon>
        <taxon>Hypocreomycetidae</taxon>
        <taxon>Hypocreales</taxon>
        <taxon>Nectriaceae</taxon>
        <taxon>Fusarium</taxon>
    </lineage>
</organism>
<dbReference type="EMBL" id="CAJPIJ010000079">
    <property type="protein sequence ID" value="CAG1970060.1"/>
    <property type="molecule type" value="Genomic_DNA"/>
</dbReference>
<accession>A0A9N8R7K1</accession>
<protein>
    <submittedName>
        <fullName evidence="1">Uncharacterized protein</fullName>
    </submittedName>
</protein>
<dbReference type="AlphaFoldDB" id="A0A9N8R7K1"/>
<sequence>MGFNSITGPRVDRLTFARKQTADGDTTPRVRIEVFKRPIDALDLLQRSKRQSNYPLDPHQYPKLETDDLDVIGVTATLLEEETASKINYKCLKRMKLYGISLIVGDWNYESEEGTAHQTSRDLTFMSREVIGSTNKSHTIFDRLSENRRYAFWLTRLEQWTERQLIEIVAATLKK</sequence>